<organism evidence="2 3">
    <name type="scientific">Polyplax serrata</name>
    <name type="common">Common mouse louse</name>
    <dbReference type="NCBI Taxonomy" id="468196"/>
    <lineage>
        <taxon>Eukaryota</taxon>
        <taxon>Metazoa</taxon>
        <taxon>Ecdysozoa</taxon>
        <taxon>Arthropoda</taxon>
        <taxon>Hexapoda</taxon>
        <taxon>Insecta</taxon>
        <taxon>Pterygota</taxon>
        <taxon>Neoptera</taxon>
        <taxon>Paraneoptera</taxon>
        <taxon>Psocodea</taxon>
        <taxon>Troctomorpha</taxon>
        <taxon>Phthiraptera</taxon>
        <taxon>Anoplura</taxon>
        <taxon>Polyplacidae</taxon>
        <taxon>Polyplax</taxon>
    </lineage>
</organism>
<feature type="compositionally biased region" description="Basic and acidic residues" evidence="1">
    <location>
        <begin position="1"/>
        <end position="14"/>
    </location>
</feature>
<gene>
    <name evidence="2" type="ORF">RUM43_003164</name>
</gene>
<feature type="region of interest" description="Disordered" evidence="1">
    <location>
        <begin position="1"/>
        <end position="35"/>
    </location>
</feature>
<dbReference type="Proteomes" id="UP001372834">
    <property type="component" value="Unassembled WGS sequence"/>
</dbReference>
<comment type="caution">
    <text evidence="2">The sequence shown here is derived from an EMBL/GenBank/DDBJ whole genome shotgun (WGS) entry which is preliminary data.</text>
</comment>
<sequence length="88" mass="10205">MEKLQKGDGEEKKFRPQKTRQTGELTDGEREEMPFHEVEIVRGVESFSSLMADSEFGRRDSRGTKPSRSQFEQKKIKRCPQEEDGGQK</sequence>
<feature type="region of interest" description="Disordered" evidence="1">
    <location>
        <begin position="52"/>
        <end position="88"/>
    </location>
</feature>
<dbReference type="AlphaFoldDB" id="A0AAN8S5E3"/>
<evidence type="ECO:0000313" key="2">
    <source>
        <dbReference type="EMBL" id="KAK6629347.1"/>
    </source>
</evidence>
<feature type="compositionally biased region" description="Basic and acidic residues" evidence="1">
    <location>
        <begin position="71"/>
        <end position="88"/>
    </location>
</feature>
<protein>
    <submittedName>
        <fullName evidence="2">Uncharacterized protein</fullName>
    </submittedName>
</protein>
<evidence type="ECO:0000313" key="3">
    <source>
        <dbReference type="Proteomes" id="UP001372834"/>
    </source>
</evidence>
<accession>A0AAN8S5E3</accession>
<dbReference type="EMBL" id="JAWJWE010000036">
    <property type="protein sequence ID" value="KAK6629347.1"/>
    <property type="molecule type" value="Genomic_DNA"/>
</dbReference>
<name>A0AAN8S5E3_POLSC</name>
<evidence type="ECO:0000256" key="1">
    <source>
        <dbReference type="SAM" id="MobiDB-lite"/>
    </source>
</evidence>
<proteinExistence type="predicted"/>
<reference evidence="2 3" key="1">
    <citation type="submission" date="2023-10" db="EMBL/GenBank/DDBJ databases">
        <title>Genomes of two closely related lineages of the louse Polyplax serrata with different host specificities.</title>
        <authorList>
            <person name="Martinu J."/>
            <person name="Tarabai H."/>
            <person name="Stefka J."/>
            <person name="Hypsa V."/>
        </authorList>
    </citation>
    <scope>NUCLEOTIDE SEQUENCE [LARGE SCALE GENOMIC DNA]</scope>
    <source>
        <strain evidence="2">HR10_N</strain>
    </source>
</reference>